<comment type="similarity">
    <text evidence="1">Belongs to the short-chain dehydrogenases/reductases (SDR) family.</text>
</comment>
<dbReference type="InterPro" id="IPR036291">
    <property type="entry name" value="NAD(P)-bd_dom_sf"/>
</dbReference>
<evidence type="ECO:0000313" key="4">
    <source>
        <dbReference type="Proteomes" id="UP000002484"/>
    </source>
</evidence>
<dbReference type="AlphaFoldDB" id="E3J2N9"/>
<dbReference type="Pfam" id="PF13561">
    <property type="entry name" value="adh_short_C2"/>
    <property type="match status" value="1"/>
</dbReference>
<dbReference type="Gene3D" id="3.40.50.720">
    <property type="entry name" value="NAD(P)-binding Rossmann-like Domain"/>
    <property type="match status" value="1"/>
</dbReference>
<dbReference type="InterPro" id="IPR020904">
    <property type="entry name" value="Sc_DH/Rdtase_CS"/>
</dbReference>
<dbReference type="GO" id="GO:0016491">
    <property type="term" value="F:oxidoreductase activity"/>
    <property type="evidence" value="ECO:0007669"/>
    <property type="project" value="UniProtKB-KW"/>
</dbReference>
<sequence length="278" mass="28123">MSGPSAGRVALVTGAAGGIGGAVVRRFVAEGGKVVGGDIDEAGLAALDAELGPEAFAGARCDVTVEDDVAALVALAAERFGGLDVVVANAGVGTLGEIADHDFRAWRRVVDLCLNGAFLTIKHGGRALRDAGRGGSIVTVASLNAVQPGRGLGAYCAAKAGAVALTEVAALELGRHGIRVNAVAPGLVRTSMTSYLWQMPGVVEEFVENAPLGRFAEPDEIANVIYFLASDQASFVTGALYGVDGGGRTMRYPDMIGGMERAMAAAASRPGRAPTTAG</sequence>
<dbReference type="KEGG" id="fri:FraEuI1c_2519"/>
<dbReference type="FunFam" id="3.40.50.720:FF:000084">
    <property type="entry name" value="Short-chain dehydrogenase reductase"/>
    <property type="match status" value="1"/>
</dbReference>
<evidence type="ECO:0000313" key="3">
    <source>
        <dbReference type="EMBL" id="ADP80553.1"/>
    </source>
</evidence>
<evidence type="ECO:0000256" key="2">
    <source>
        <dbReference type="ARBA" id="ARBA00023002"/>
    </source>
</evidence>
<gene>
    <name evidence="3" type="ordered locus">FraEuI1c_2519</name>
</gene>
<dbReference type="STRING" id="298654.FraEuI1c_2519"/>
<dbReference type="PANTHER" id="PTHR24321:SF8">
    <property type="entry name" value="ESTRADIOL 17-BETA-DEHYDROGENASE 8-RELATED"/>
    <property type="match status" value="1"/>
</dbReference>
<keyword evidence="4" id="KW-1185">Reference proteome</keyword>
<evidence type="ECO:0000256" key="1">
    <source>
        <dbReference type="ARBA" id="ARBA00006484"/>
    </source>
</evidence>
<dbReference type="SUPFAM" id="SSF51735">
    <property type="entry name" value="NAD(P)-binding Rossmann-fold domains"/>
    <property type="match status" value="1"/>
</dbReference>
<reference evidence="3 4" key="1">
    <citation type="submission" date="2010-10" db="EMBL/GenBank/DDBJ databases">
        <title>Complete sequence of Frankia sp. EuI1c.</title>
        <authorList>
            <consortium name="US DOE Joint Genome Institute"/>
            <person name="Lucas S."/>
            <person name="Copeland A."/>
            <person name="Lapidus A."/>
            <person name="Cheng J.-F."/>
            <person name="Bruce D."/>
            <person name="Goodwin L."/>
            <person name="Pitluck S."/>
            <person name="Chertkov O."/>
            <person name="Detter J.C."/>
            <person name="Han C."/>
            <person name="Tapia R."/>
            <person name="Land M."/>
            <person name="Hauser L."/>
            <person name="Jeffries C."/>
            <person name="Kyrpides N."/>
            <person name="Ivanova N."/>
            <person name="Mikhailova N."/>
            <person name="Beauchemin N."/>
            <person name="Sen A."/>
            <person name="Sur S.A."/>
            <person name="Gtari M."/>
            <person name="Wall L."/>
            <person name="Tisa L."/>
            <person name="Woyke T."/>
        </authorList>
    </citation>
    <scope>NUCLEOTIDE SEQUENCE [LARGE SCALE GENOMIC DNA]</scope>
    <source>
        <strain evidence="4">DSM 45817 / CECT 9037 / EuI1c</strain>
    </source>
</reference>
<dbReference type="OrthoDB" id="8991930at2"/>
<dbReference type="PRINTS" id="PR00080">
    <property type="entry name" value="SDRFAMILY"/>
</dbReference>
<dbReference type="InParanoid" id="E3J2N9"/>
<dbReference type="PANTHER" id="PTHR24321">
    <property type="entry name" value="DEHYDROGENASES, SHORT CHAIN"/>
    <property type="match status" value="1"/>
</dbReference>
<dbReference type="Proteomes" id="UP000002484">
    <property type="component" value="Chromosome"/>
</dbReference>
<accession>E3J2N9</accession>
<dbReference type="eggNOG" id="COG1028">
    <property type="taxonomic scope" value="Bacteria"/>
</dbReference>
<dbReference type="RefSeq" id="WP_013423671.1">
    <property type="nucleotide sequence ID" value="NC_014666.1"/>
</dbReference>
<proteinExistence type="inferred from homology"/>
<protein>
    <submittedName>
        <fullName evidence="3">Short-chain dehydrogenase/reductase SDR</fullName>
    </submittedName>
</protein>
<dbReference type="EMBL" id="CP002299">
    <property type="protein sequence ID" value="ADP80553.1"/>
    <property type="molecule type" value="Genomic_DNA"/>
</dbReference>
<name>E3J2N9_PSEI1</name>
<dbReference type="HOGENOM" id="CLU_010194_1_1_11"/>
<keyword evidence="2" id="KW-0560">Oxidoreductase</keyword>
<dbReference type="CDD" id="cd05233">
    <property type="entry name" value="SDR_c"/>
    <property type="match status" value="1"/>
</dbReference>
<dbReference type="InterPro" id="IPR002347">
    <property type="entry name" value="SDR_fam"/>
</dbReference>
<dbReference type="PRINTS" id="PR00081">
    <property type="entry name" value="GDHRDH"/>
</dbReference>
<dbReference type="PROSITE" id="PS00061">
    <property type="entry name" value="ADH_SHORT"/>
    <property type="match status" value="1"/>
</dbReference>
<organism evidence="3 4">
    <name type="scientific">Pseudofrankia inefficax (strain DSM 45817 / CECT 9037 / DDB 130130 / EuI1c)</name>
    <name type="common">Frankia inefficax</name>
    <dbReference type="NCBI Taxonomy" id="298654"/>
    <lineage>
        <taxon>Bacteria</taxon>
        <taxon>Bacillati</taxon>
        <taxon>Actinomycetota</taxon>
        <taxon>Actinomycetes</taxon>
        <taxon>Frankiales</taxon>
        <taxon>Frankiaceae</taxon>
        <taxon>Pseudofrankia</taxon>
    </lineage>
</organism>